<keyword evidence="4 9" id="KW-0812">Transmembrane</keyword>
<dbReference type="PRINTS" id="PR00926">
    <property type="entry name" value="MITOCARRIER"/>
</dbReference>
<keyword evidence="8 9" id="KW-0472">Membrane</keyword>
<evidence type="ECO:0000256" key="8">
    <source>
        <dbReference type="ARBA" id="ARBA00023136"/>
    </source>
</evidence>
<dbReference type="SUPFAM" id="SSF103506">
    <property type="entry name" value="Mitochondrial carrier"/>
    <property type="match status" value="1"/>
</dbReference>
<dbReference type="Proteomes" id="UP001205105">
    <property type="component" value="Unassembled WGS sequence"/>
</dbReference>
<keyword evidence="7" id="KW-0496">Mitochondrion</keyword>
<feature type="repeat" description="Solcar" evidence="9">
    <location>
        <begin position="234"/>
        <end position="321"/>
    </location>
</feature>
<comment type="caution">
    <text evidence="11">The sequence shown here is derived from an EMBL/GenBank/DDBJ whole genome shotgun (WGS) entry which is preliminary data.</text>
</comment>
<protein>
    <submittedName>
        <fullName evidence="11">Uncharacterized protein</fullName>
    </submittedName>
</protein>
<evidence type="ECO:0000256" key="7">
    <source>
        <dbReference type="ARBA" id="ARBA00023128"/>
    </source>
</evidence>
<dbReference type="Gene3D" id="1.50.40.10">
    <property type="entry name" value="Mitochondrial carrier domain"/>
    <property type="match status" value="2"/>
</dbReference>
<sequence>MDADGAADAVALAAATSGLTAGSQEALAGGIAGACGVVAGQPLDTVRVRQQAAGPAAAQQAGGSGGLALLRSIAAGEGVRQLFRGLTYPLLTAALQNAVVFQSYGTTGRLLQQLEGQPAVSQQSQQEQRQQPVLSLAQVFLAGCAAGLVQTVGVVPVELLKVRLQLQTAVRGQPGYVGPLSLLRRIWRTEGLPGLYRGAVVTCIRDIPSYGVYFLVYEACREWFEPGSRAAGSDSLLALWAAGGLGGAVSWLSVYPFDVVKTRCQAVGAAHSPYAGWLSCAVQSYRAEGPGVFVRGLGTTLGRAFVVNGAIFSAYELSHQWLTRP</sequence>
<gene>
    <name evidence="11" type="ORF">COHA_001731</name>
</gene>
<keyword evidence="5" id="KW-0677">Repeat</keyword>
<comment type="subcellular location">
    <subcellularLocation>
        <location evidence="1">Mitochondrion membrane</location>
        <topology evidence="1">Multi-pass membrane protein</topology>
    </subcellularLocation>
</comment>
<accession>A0AAD5H5I9</accession>
<keyword evidence="3 10" id="KW-0813">Transport</keyword>
<evidence type="ECO:0000256" key="9">
    <source>
        <dbReference type="PROSITE-ProRule" id="PRU00282"/>
    </source>
</evidence>
<evidence type="ECO:0000256" key="5">
    <source>
        <dbReference type="ARBA" id="ARBA00022737"/>
    </source>
</evidence>
<dbReference type="PANTHER" id="PTHR45624">
    <property type="entry name" value="MITOCHONDRIAL BASIC AMINO ACIDS TRANSPORTER-RELATED"/>
    <property type="match status" value="1"/>
</dbReference>
<evidence type="ECO:0000256" key="4">
    <source>
        <dbReference type="ARBA" id="ARBA00022692"/>
    </source>
</evidence>
<dbReference type="InterPro" id="IPR018108">
    <property type="entry name" value="MCP_transmembrane"/>
</dbReference>
<dbReference type="InterPro" id="IPR050567">
    <property type="entry name" value="Mitochondrial_Carrier"/>
</dbReference>
<dbReference type="AlphaFoldDB" id="A0AAD5H5I9"/>
<dbReference type="InterPro" id="IPR023395">
    <property type="entry name" value="MCP_dom_sf"/>
</dbReference>
<dbReference type="Pfam" id="PF00153">
    <property type="entry name" value="Mito_carr"/>
    <property type="match status" value="3"/>
</dbReference>
<evidence type="ECO:0000313" key="12">
    <source>
        <dbReference type="Proteomes" id="UP001205105"/>
    </source>
</evidence>
<keyword evidence="6" id="KW-1133">Transmembrane helix</keyword>
<evidence type="ECO:0000256" key="6">
    <source>
        <dbReference type="ARBA" id="ARBA00022989"/>
    </source>
</evidence>
<dbReference type="EMBL" id="JADXDR010000025">
    <property type="protein sequence ID" value="KAI7844641.1"/>
    <property type="molecule type" value="Genomic_DNA"/>
</dbReference>
<keyword evidence="12" id="KW-1185">Reference proteome</keyword>
<organism evidence="11 12">
    <name type="scientific">Chlorella ohadii</name>
    <dbReference type="NCBI Taxonomy" id="2649997"/>
    <lineage>
        <taxon>Eukaryota</taxon>
        <taxon>Viridiplantae</taxon>
        <taxon>Chlorophyta</taxon>
        <taxon>core chlorophytes</taxon>
        <taxon>Trebouxiophyceae</taxon>
        <taxon>Chlorellales</taxon>
        <taxon>Chlorellaceae</taxon>
        <taxon>Chlorella clade</taxon>
        <taxon>Chlorella</taxon>
    </lineage>
</organism>
<proteinExistence type="inferred from homology"/>
<evidence type="ECO:0000256" key="10">
    <source>
        <dbReference type="RuleBase" id="RU000488"/>
    </source>
</evidence>
<comment type="similarity">
    <text evidence="2 10">Belongs to the mitochondrial carrier (TC 2.A.29) family.</text>
</comment>
<reference evidence="11" key="1">
    <citation type="submission" date="2020-11" db="EMBL/GenBank/DDBJ databases">
        <title>Chlorella ohadii genome sequencing and assembly.</title>
        <authorList>
            <person name="Murik O."/>
            <person name="Treves H."/>
            <person name="Kedem I."/>
            <person name="Shotland Y."/>
            <person name="Kaplan A."/>
        </authorList>
    </citation>
    <scope>NUCLEOTIDE SEQUENCE</scope>
    <source>
        <strain evidence="11">1</strain>
    </source>
</reference>
<evidence type="ECO:0000256" key="2">
    <source>
        <dbReference type="ARBA" id="ARBA00006375"/>
    </source>
</evidence>
<dbReference type="PROSITE" id="PS50920">
    <property type="entry name" value="SOLCAR"/>
    <property type="match status" value="3"/>
</dbReference>
<evidence type="ECO:0000256" key="3">
    <source>
        <dbReference type="ARBA" id="ARBA00022448"/>
    </source>
</evidence>
<dbReference type="PANTHER" id="PTHR45624:SF10">
    <property type="entry name" value="SLC (SOLUTE CARRIER) HOMOLOG"/>
    <property type="match status" value="1"/>
</dbReference>
<dbReference type="GO" id="GO:0022857">
    <property type="term" value="F:transmembrane transporter activity"/>
    <property type="evidence" value="ECO:0007669"/>
    <property type="project" value="TreeGrafter"/>
</dbReference>
<dbReference type="GO" id="GO:0031966">
    <property type="term" value="C:mitochondrial membrane"/>
    <property type="evidence" value="ECO:0007669"/>
    <property type="project" value="UniProtKB-SubCell"/>
</dbReference>
<feature type="repeat" description="Solcar" evidence="9">
    <location>
        <begin position="20"/>
        <end position="110"/>
    </location>
</feature>
<name>A0AAD5H5I9_9CHLO</name>
<evidence type="ECO:0000256" key="1">
    <source>
        <dbReference type="ARBA" id="ARBA00004225"/>
    </source>
</evidence>
<dbReference type="InterPro" id="IPR002067">
    <property type="entry name" value="MCP"/>
</dbReference>
<feature type="repeat" description="Solcar" evidence="9">
    <location>
        <begin position="134"/>
        <end position="223"/>
    </location>
</feature>
<evidence type="ECO:0000313" key="11">
    <source>
        <dbReference type="EMBL" id="KAI7844641.1"/>
    </source>
</evidence>